<dbReference type="NCBIfam" id="TIGR01162">
    <property type="entry name" value="purE"/>
    <property type="match status" value="1"/>
</dbReference>
<dbReference type="UniPathway" id="UPA00074">
    <property type="reaction ID" value="UER00130"/>
</dbReference>
<evidence type="ECO:0000256" key="3">
    <source>
        <dbReference type="ARBA" id="ARBA00006114"/>
    </source>
</evidence>
<evidence type="ECO:0000256" key="9">
    <source>
        <dbReference type="ARBA" id="ARBA00023239"/>
    </source>
</evidence>
<dbReference type="SUPFAM" id="SSF52440">
    <property type="entry name" value="PreATP-grasp domain"/>
    <property type="match status" value="1"/>
</dbReference>
<dbReference type="InterPro" id="IPR016185">
    <property type="entry name" value="PreATP-grasp_dom_sf"/>
</dbReference>
<comment type="similarity">
    <text evidence="3">In the C-terminal section; belongs to the AIR carboxylase family. Class I subfamily.</text>
</comment>
<dbReference type="PhylomeDB" id="A0A0D2WPZ8"/>
<dbReference type="PANTHER" id="PTHR11609:SF5">
    <property type="entry name" value="PHOSPHORIBOSYLAMINOIMIDAZOLE CARBOXYLASE"/>
    <property type="match status" value="1"/>
</dbReference>
<dbReference type="InterPro" id="IPR011054">
    <property type="entry name" value="Rudment_hybrid_motif"/>
</dbReference>
<dbReference type="Pfam" id="PF02222">
    <property type="entry name" value="ATP-grasp"/>
    <property type="match status" value="1"/>
</dbReference>
<evidence type="ECO:0000313" key="14">
    <source>
        <dbReference type="Proteomes" id="UP000008743"/>
    </source>
</evidence>
<dbReference type="Gene3D" id="3.40.50.1970">
    <property type="match status" value="1"/>
</dbReference>
<dbReference type="Gene3D" id="3.40.50.20">
    <property type="match status" value="1"/>
</dbReference>
<protein>
    <recommendedName>
        <fullName evidence="4">phosphoribosylaminoimidazole carboxylase</fullName>
        <ecNumber evidence="4">4.1.1.21</ecNumber>
    </recommendedName>
    <alternativeName>
        <fullName evidence="10">AIR carboxylase</fullName>
    </alternativeName>
</protein>
<dbReference type="SUPFAM" id="SSF52255">
    <property type="entry name" value="N5-CAIR mutase (phosphoribosylaminoimidazole carboxylase, PurE)"/>
    <property type="match status" value="1"/>
</dbReference>
<evidence type="ECO:0000256" key="5">
    <source>
        <dbReference type="ARBA" id="ARBA00022741"/>
    </source>
</evidence>
<evidence type="ECO:0000256" key="11">
    <source>
        <dbReference type="PROSITE-ProRule" id="PRU00409"/>
    </source>
</evidence>
<dbReference type="GO" id="GO:0006189">
    <property type="term" value="P:'de novo' IMP biosynthetic process"/>
    <property type="evidence" value="ECO:0007669"/>
    <property type="project" value="UniProtKB-UniPathway"/>
</dbReference>
<dbReference type="PIRSF" id="PIRSF001340">
    <property type="entry name" value="AIR_carboxylase"/>
    <property type="match status" value="1"/>
</dbReference>
<dbReference type="InterPro" id="IPR000031">
    <property type="entry name" value="PurE_dom"/>
</dbReference>
<dbReference type="PANTHER" id="PTHR11609">
    <property type="entry name" value="PURINE BIOSYNTHESIS PROTEIN 6/7, PUR6/7"/>
    <property type="match status" value="1"/>
</dbReference>
<dbReference type="InParanoid" id="A0A0D2WPZ8"/>
<dbReference type="GO" id="GO:0046872">
    <property type="term" value="F:metal ion binding"/>
    <property type="evidence" value="ECO:0007669"/>
    <property type="project" value="InterPro"/>
</dbReference>
<dbReference type="HAMAP" id="MF_01928">
    <property type="entry name" value="PurK"/>
    <property type="match status" value="1"/>
</dbReference>
<gene>
    <name evidence="13" type="ORF">CAOG_003810</name>
</gene>
<evidence type="ECO:0000256" key="10">
    <source>
        <dbReference type="ARBA" id="ARBA00031607"/>
    </source>
</evidence>
<dbReference type="FunFam" id="3.40.50.1970:FF:000013">
    <property type="entry name" value="Phosphoribosylaminoimidazole carboxylase"/>
    <property type="match status" value="1"/>
</dbReference>
<dbReference type="SMART" id="SM01001">
    <property type="entry name" value="AIRC"/>
    <property type="match status" value="1"/>
</dbReference>
<name>A0A0D2WPZ8_CAPO3</name>
<dbReference type="RefSeq" id="XP_004363538.1">
    <property type="nucleotide sequence ID" value="XM_004363481.2"/>
</dbReference>
<dbReference type="InterPro" id="IPR003135">
    <property type="entry name" value="ATP-grasp_carboxylate-amine"/>
</dbReference>
<dbReference type="STRING" id="595528.A0A0D2WPZ8"/>
<evidence type="ECO:0000313" key="13">
    <source>
        <dbReference type="EMBL" id="KJE92928.1"/>
    </source>
</evidence>
<dbReference type="Pfam" id="PF22660">
    <property type="entry name" value="RS_preATP-grasp-like"/>
    <property type="match status" value="1"/>
</dbReference>
<dbReference type="FunFam" id="3.30.470.20:FF:000037">
    <property type="entry name" value="Phosphoribosylaminoimidazole carboxylase, chloroplastic"/>
    <property type="match status" value="1"/>
</dbReference>
<dbReference type="InterPro" id="IPR005875">
    <property type="entry name" value="PurK"/>
</dbReference>
<evidence type="ECO:0000256" key="4">
    <source>
        <dbReference type="ARBA" id="ARBA00012329"/>
    </source>
</evidence>
<reference evidence="14" key="1">
    <citation type="submission" date="2011-02" db="EMBL/GenBank/DDBJ databases">
        <title>The Genome Sequence of Capsaspora owczarzaki ATCC 30864.</title>
        <authorList>
            <person name="Russ C."/>
            <person name="Cuomo C."/>
            <person name="Burger G."/>
            <person name="Gray M.W."/>
            <person name="Holland P.W.H."/>
            <person name="King N."/>
            <person name="Lang F.B.F."/>
            <person name="Roger A.J."/>
            <person name="Ruiz-Trillo I."/>
            <person name="Young S.K."/>
            <person name="Zeng Q."/>
            <person name="Gargeya S."/>
            <person name="Alvarado L."/>
            <person name="Berlin A."/>
            <person name="Chapman S.B."/>
            <person name="Chen Z."/>
            <person name="Freedman E."/>
            <person name="Gellesch M."/>
            <person name="Goldberg J."/>
            <person name="Griggs A."/>
            <person name="Gujja S."/>
            <person name="Heilman E."/>
            <person name="Heiman D."/>
            <person name="Howarth C."/>
            <person name="Mehta T."/>
            <person name="Neiman D."/>
            <person name="Pearson M."/>
            <person name="Roberts A."/>
            <person name="Saif S."/>
            <person name="Shea T."/>
            <person name="Shenoy N."/>
            <person name="Sisk P."/>
            <person name="Stolte C."/>
            <person name="Sykes S."/>
            <person name="White J."/>
            <person name="Yandava C."/>
            <person name="Haas B."/>
            <person name="Nusbaum C."/>
            <person name="Birren B."/>
        </authorList>
    </citation>
    <scope>NUCLEOTIDE SEQUENCE</scope>
    <source>
        <strain evidence="14">ATCC 30864</strain>
    </source>
</reference>
<dbReference type="Gene3D" id="3.30.470.20">
    <property type="entry name" value="ATP-grasp fold, B domain"/>
    <property type="match status" value="1"/>
</dbReference>
<organism evidence="13 14">
    <name type="scientific">Capsaspora owczarzaki (strain ATCC 30864)</name>
    <dbReference type="NCBI Taxonomy" id="595528"/>
    <lineage>
        <taxon>Eukaryota</taxon>
        <taxon>Filasterea</taxon>
        <taxon>Capsaspora</taxon>
    </lineage>
</organism>
<dbReference type="Gene3D" id="3.30.1490.20">
    <property type="entry name" value="ATP-grasp fold, A domain"/>
    <property type="match status" value="1"/>
</dbReference>
<keyword evidence="9" id="KW-0456">Lyase</keyword>
<keyword evidence="14" id="KW-1185">Reference proteome</keyword>
<dbReference type="InterPro" id="IPR054350">
    <property type="entry name" value="PurT/PurK_preATP-grasp"/>
</dbReference>
<dbReference type="PROSITE" id="PS50975">
    <property type="entry name" value="ATP_GRASP"/>
    <property type="match status" value="1"/>
</dbReference>
<dbReference type="InterPro" id="IPR033747">
    <property type="entry name" value="PurE_ClassI"/>
</dbReference>
<proteinExistence type="inferred from homology"/>
<evidence type="ECO:0000256" key="6">
    <source>
        <dbReference type="ARBA" id="ARBA00022755"/>
    </source>
</evidence>
<dbReference type="NCBIfam" id="TIGR01161">
    <property type="entry name" value="purK"/>
    <property type="match status" value="1"/>
</dbReference>
<dbReference type="Pfam" id="PF17769">
    <property type="entry name" value="PurK_C"/>
    <property type="match status" value="1"/>
</dbReference>
<dbReference type="SUPFAM" id="SSF51246">
    <property type="entry name" value="Rudiment single hybrid motif"/>
    <property type="match status" value="1"/>
</dbReference>
<evidence type="ECO:0000256" key="7">
    <source>
        <dbReference type="ARBA" id="ARBA00022793"/>
    </source>
</evidence>
<dbReference type="OMA" id="ITFDHEH"/>
<comment type="catalytic activity">
    <reaction evidence="1">
        <text>5-amino-1-(5-phospho-D-ribosyl)imidazole-4-carboxylate + H(+) = 5-amino-1-(5-phospho-beta-D-ribosyl)imidazole + CO2</text>
        <dbReference type="Rhea" id="RHEA:10792"/>
        <dbReference type="ChEBI" id="CHEBI:15378"/>
        <dbReference type="ChEBI" id="CHEBI:16526"/>
        <dbReference type="ChEBI" id="CHEBI:77657"/>
        <dbReference type="ChEBI" id="CHEBI:137981"/>
        <dbReference type="EC" id="4.1.1.21"/>
    </reaction>
</comment>
<dbReference type="InterPro" id="IPR016301">
    <property type="entry name" value="Ade2_fungi/plant"/>
</dbReference>
<dbReference type="FunCoup" id="A0A0D2WPZ8">
    <property type="interactions" value="63"/>
</dbReference>
<evidence type="ECO:0000256" key="8">
    <source>
        <dbReference type="ARBA" id="ARBA00022840"/>
    </source>
</evidence>
<comment type="pathway">
    <text evidence="2">Purine metabolism; IMP biosynthesis via de novo pathway; 5-amino-1-(5-phospho-D-ribosyl)imidazole-4-carboxylate from 5-amino-1-(5-phospho-D-ribosyl)imidazole (carboxylase route): step 1/1.</text>
</comment>
<dbReference type="eggNOG" id="KOG2835">
    <property type="taxonomic scope" value="Eukaryota"/>
</dbReference>
<dbReference type="EMBL" id="KE346364">
    <property type="protein sequence ID" value="KJE92928.1"/>
    <property type="molecule type" value="Genomic_DNA"/>
</dbReference>
<dbReference type="GO" id="GO:0004638">
    <property type="term" value="F:phosphoribosylaminoimidazole carboxylase activity"/>
    <property type="evidence" value="ECO:0007669"/>
    <property type="project" value="UniProtKB-EC"/>
</dbReference>
<dbReference type="HAMAP" id="MF_01929">
    <property type="entry name" value="PurE_classI"/>
    <property type="match status" value="1"/>
</dbReference>
<feature type="domain" description="ATP-grasp" evidence="12">
    <location>
        <begin position="120"/>
        <end position="311"/>
    </location>
</feature>
<dbReference type="Pfam" id="PF00731">
    <property type="entry name" value="AIRC"/>
    <property type="match status" value="1"/>
</dbReference>
<dbReference type="GO" id="GO:0005524">
    <property type="term" value="F:ATP binding"/>
    <property type="evidence" value="ECO:0007669"/>
    <property type="project" value="UniProtKB-UniRule"/>
</dbReference>
<dbReference type="EC" id="4.1.1.21" evidence="4"/>
<keyword evidence="8 11" id="KW-0067">ATP-binding</keyword>
<dbReference type="OrthoDB" id="15425at2759"/>
<dbReference type="InterPro" id="IPR013815">
    <property type="entry name" value="ATP_grasp_subdomain_1"/>
</dbReference>
<dbReference type="InterPro" id="IPR011761">
    <property type="entry name" value="ATP-grasp"/>
</dbReference>
<evidence type="ECO:0000256" key="2">
    <source>
        <dbReference type="ARBA" id="ARBA00004747"/>
    </source>
</evidence>
<keyword evidence="7" id="KW-0210">Decarboxylase</keyword>
<evidence type="ECO:0000256" key="1">
    <source>
        <dbReference type="ARBA" id="ARBA00001244"/>
    </source>
</evidence>
<dbReference type="InterPro" id="IPR040686">
    <property type="entry name" value="PurK_C"/>
</dbReference>
<accession>A0A0D2WPZ8</accession>
<keyword evidence="6" id="KW-0658">Purine biosynthesis</keyword>
<dbReference type="Proteomes" id="UP000008743">
    <property type="component" value="Unassembled WGS sequence"/>
</dbReference>
<evidence type="ECO:0000259" key="12">
    <source>
        <dbReference type="PROSITE" id="PS50975"/>
    </source>
</evidence>
<keyword evidence="5 11" id="KW-0547">Nucleotide-binding</keyword>
<sequence>MSTSPSVISASRQSVLQRTLGVLGGGQLGRMMADAAHRLGVRIVVLDPTPNSPAGQAADKQIVGDFKNAECIAELAAECDVLTVEIEHVNVDALEASAAKCSIQPSPATIRIIQNKFVQKQHLHARGIALGEFAEVVAGGRQGVMDAAARFGYPLMLKAKCLAYDGRGNAVVKSEQDIDAAIASLSGAAAGGLYAEKWVPFTRELAVMVARGLDGKVVSYPAVETFQRNSICHTVVAPAQISGEILARAAAVAEAAIATFDGAGIFGVELFLLADGTVLLNEIAPRPHNSGHYTIEACHTSQFEQHIRAVMGLPLGSPAMRVGASVMVNVLGSGSSDQDFDNTWALCSSSLSLPSSTSIHWYGKEGVRNGRKVGHVTITGPFMPDVQAALRALGPSFADSPVLESTFKLAPVVSVIMGSDSDLKTMTAAAQILTQFGVPFELTIVSAHRTPQRMMDFAKTAHTRGIKVIIAAAGGAAHLPGMVAAITPLPVIGVPVPLSYLDGQDSLYSIVQMPRGVPVATVAIGNSTNAALLAVRILSVQAPSLLEKMIQYQESMEREVLGKVDKLEQVGWSSYTAAGH</sequence>
<dbReference type="NCBIfam" id="NF004679">
    <property type="entry name" value="PRK06019.1-5"/>
    <property type="match status" value="1"/>
</dbReference>
<dbReference type="AlphaFoldDB" id="A0A0D2WPZ8"/>
<dbReference type="SUPFAM" id="SSF56059">
    <property type="entry name" value="Glutathione synthetase ATP-binding domain-like"/>
    <property type="match status" value="1"/>
</dbReference>